<organism evidence="3 4">
    <name type="scientific">Anaerotruncus massiliensis</name>
    <name type="common">ex Liu et al. 2021</name>
    <dbReference type="NCBI Taxonomy" id="2321404"/>
    <lineage>
        <taxon>Bacteria</taxon>
        <taxon>Bacillati</taxon>
        <taxon>Bacillota</taxon>
        <taxon>Clostridia</taxon>
        <taxon>Eubacteriales</taxon>
        <taxon>Oscillospiraceae</taxon>
        <taxon>Anaerotruncus</taxon>
    </lineage>
</organism>
<reference evidence="3 4" key="1">
    <citation type="submission" date="2018-10" db="EMBL/GenBank/DDBJ databases">
        <title>Anaerotruncus faecis sp. nov., isolated from human feces.</title>
        <authorList>
            <person name="Wang Y.-J."/>
        </authorList>
    </citation>
    <scope>NUCLEOTIDE SEQUENCE [LARGE SCALE GENOMIC DNA]</scope>
    <source>
        <strain evidence="3 4">22A2-44</strain>
    </source>
</reference>
<dbReference type="Proteomes" id="UP000276301">
    <property type="component" value="Unassembled WGS sequence"/>
</dbReference>
<keyword evidence="4" id="KW-1185">Reference proteome</keyword>
<comment type="caution">
    <text evidence="3">The sequence shown here is derived from an EMBL/GenBank/DDBJ whole genome shotgun (WGS) entry which is preliminary data.</text>
</comment>
<protein>
    <submittedName>
        <fullName evidence="3">Conjugal transfer protein</fullName>
    </submittedName>
</protein>
<feature type="compositionally biased region" description="Basic and acidic residues" evidence="1">
    <location>
        <begin position="1"/>
        <end position="11"/>
    </location>
</feature>
<sequence>MKDLPPIEREPNGSLPRMTDKQRREAIRLIKGLCSYNDNGNCLYLDRDEEVICPQSVSYSVCCKFFRHVLLKHEEGKGLEAALFHKDALKRCVLCGKAFSSTSNNAKYCVVCGREAQKRQKAEYARKKRAERVEKLRLKTLDFIGLFSLENKKVI</sequence>
<dbReference type="EMBL" id="RCHT01000019">
    <property type="protein sequence ID" value="RLL09695.1"/>
    <property type="molecule type" value="Genomic_DNA"/>
</dbReference>
<feature type="domain" description="Cysteine-rich VLP" evidence="2">
    <location>
        <begin position="19"/>
        <end position="71"/>
    </location>
</feature>
<evidence type="ECO:0000313" key="3">
    <source>
        <dbReference type="EMBL" id="RLL09695.1"/>
    </source>
</evidence>
<dbReference type="Pfam" id="PF14194">
    <property type="entry name" value="Cys_rich_VLP"/>
    <property type="match status" value="1"/>
</dbReference>
<gene>
    <name evidence="3" type="ORF">D4A47_10010</name>
</gene>
<dbReference type="AlphaFoldDB" id="A0A498CTW0"/>
<accession>A0A498CTW0</accession>
<proteinExistence type="predicted"/>
<name>A0A498CTW0_9FIRM</name>
<evidence type="ECO:0000259" key="2">
    <source>
        <dbReference type="Pfam" id="PF14194"/>
    </source>
</evidence>
<evidence type="ECO:0000313" key="4">
    <source>
        <dbReference type="Proteomes" id="UP000276301"/>
    </source>
</evidence>
<dbReference type="InterPro" id="IPR025973">
    <property type="entry name" value="Cys_rich_VLP_dom"/>
</dbReference>
<evidence type="ECO:0000256" key="1">
    <source>
        <dbReference type="SAM" id="MobiDB-lite"/>
    </source>
</evidence>
<feature type="region of interest" description="Disordered" evidence="1">
    <location>
        <begin position="1"/>
        <end position="20"/>
    </location>
</feature>